<keyword evidence="3" id="KW-0449">Lipoprotein</keyword>
<dbReference type="OrthoDB" id="9803781at2"/>
<reference evidence="3 4" key="1">
    <citation type="submission" date="2016-03" db="EMBL/GenBank/DDBJ databases">
        <title>Chemosynthetic sulphur-oxidizing symbionts of marine invertebrate animals are capable of nitrogen fixation.</title>
        <authorList>
            <person name="Petersen J.M."/>
            <person name="Kemper A."/>
            <person name="Gruber-Vodicka H."/>
            <person name="Cardini U."/>
            <person name="Geest Mvander."/>
            <person name="Kleiner M."/>
            <person name="Bulgheresi S."/>
            <person name="Fussmann M."/>
            <person name="Herbold C."/>
            <person name="Seah B.K.B."/>
            <person name="Antony C.Paul."/>
            <person name="Liu D."/>
            <person name="Belitz A."/>
            <person name="Weber M."/>
        </authorList>
    </citation>
    <scope>NUCLEOTIDE SEQUENCE [LARGE SCALE GENOMIC DNA]</scope>
    <source>
        <strain evidence="3">G_D</strain>
    </source>
</reference>
<gene>
    <name evidence="3" type="ORF">A3196_01725</name>
</gene>
<keyword evidence="4" id="KW-1185">Reference proteome</keyword>
<comment type="caution">
    <text evidence="3">The sequence shown here is derived from an EMBL/GenBank/DDBJ whole genome shotgun (WGS) entry which is preliminary data.</text>
</comment>
<feature type="signal peptide" evidence="1">
    <location>
        <begin position="1"/>
        <end position="20"/>
    </location>
</feature>
<sequence>MVRLSNTIWLLIFIATGSLAEDSAKQALELLQKSEALMRSSGTEAEYQIDILRPDWQRTMTFRSHDDRDNKRFRMEILSPRKTKGTVFLKVDNILSMYLPKLRRQINISPAMMQDPWMGSDFNNQDLLDTDAMIDGHTHQIIDRQGEGETGIYTIESIPEPDTTVTWKKLVRKIRGDGVPLEMAYHCRKKIRRLMVFDQIAEMGGRVIPTRWTMQPEDGEGKRTVITLQSIKFNLTLESQLFTPMQAQ</sequence>
<dbReference type="Gene3D" id="2.50.20.10">
    <property type="entry name" value="Lipoprotein localisation LolA/LolB/LppX"/>
    <property type="match status" value="1"/>
</dbReference>
<dbReference type="CDD" id="cd16329">
    <property type="entry name" value="LolA_like"/>
    <property type="match status" value="1"/>
</dbReference>
<name>A0A1E2ULJ8_9GAMM</name>
<dbReference type="RefSeq" id="WP_069003697.1">
    <property type="nucleotide sequence ID" value="NZ_LVJW01000006.1"/>
</dbReference>
<evidence type="ECO:0000256" key="1">
    <source>
        <dbReference type="SAM" id="SignalP"/>
    </source>
</evidence>
<organism evidence="3 4">
    <name type="scientific">Candidatus Thiodiazotropha endoloripes</name>
    <dbReference type="NCBI Taxonomy" id="1818881"/>
    <lineage>
        <taxon>Bacteria</taxon>
        <taxon>Pseudomonadati</taxon>
        <taxon>Pseudomonadota</taxon>
        <taxon>Gammaproteobacteria</taxon>
        <taxon>Chromatiales</taxon>
        <taxon>Sedimenticolaceae</taxon>
        <taxon>Candidatus Thiodiazotropha</taxon>
    </lineage>
</organism>
<dbReference type="EMBL" id="LVJZ01000003">
    <property type="protein sequence ID" value="ODB95581.1"/>
    <property type="molecule type" value="Genomic_DNA"/>
</dbReference>
<dbReference type="InterPro" id="IPR033399">
    <property type="entry name" value="TP_0789-like"/>
</dbReference>
<dbReference type="Pfam" id="PF17131">
    <property type="entry name" value="LolA_like"/>
    <property type="match status" value="1"/>
</dbReference>
<keyword evidence="1" id="KW-0732">Signal</keyword>
<proteinExistence type="predicted"/>
<dbReference type="Proteomes" id="UP000094849">
    <property type="component" value="Unassembled WGS sequence"/>
</dbReference>
<dbReference type="STRING" id="1818881.A3196_01725"/>
<feature type="chain" id="PRO_5009118944" evidence="1">
    <location>
        <begin position="21"/>
        <end position="248"/>
    </location>
</feature>
<evidence type="ECO:0000313" key="4">
    <source>
        <dbReference type="Proteomes" id="UP000094849"/>
    </source>
</evidence>
<dbReference type="AlphaFoldDB" id="A0A1E2ULJ8"/>
<feature type="domain" description="Uncharacterized protein TP-0789" evidence="2">
    <location>
        <begin position="70"/>
        <end position="244"/>
    </location>
</feature>
<protein>
    <submittedName>
        <fullName evidence="3">Outer membrane lipoprotein-sorting protein</fullName>
    </submittedName>
</protein>
<evidence type="ECO:0000313" key="3">
    <source>
        <dbReference type="EMBL" id="ODB95581.1"/>
    </source>
</evidence>
<evidence type="ECO:0000259" key="2">
    <source>
        <dbReference type="Pfam" id="PF17131"/>
    </source>
</evidence>
<accession>A0A1E2ULJ8</accession>